<gene>
    <name evidence="2" type="ORF">LXT12_21075</name>
</gene>
<evidence type="ECO:0000313" key="3">
    <source>
        <dbReference type="Proteomes" id="UP001201463"/>
    </source>
</evidence>
<dbReference type="EMBL" id="JAJTWT010000010">
    <property type="protein sequence ID" value="MCE4539747.1"/>
    <property type="molecule type" value="Genomic_DNA"/>
</dbReference>
<reference evidence="2 3" key="1">
    <citation type="submission" date="2021-12" db="EMBL/GenBank/DDBJ databases">
        <title>Genome seq of p7.</title>
        <authorList>
            <person name="Seo T."/>
        </authorList>
    </citation>
    <scope>NUCLEOTIDE SEQUENCE [LARGE SCALE GENOMIC DNA]</scope>
    <source>
        <strain evidence="2 3">P7</strain>
    </source>
</reference>
<keyword evidence="1" id="KW-0732">Signal</keyword>
<comment type="caution">
    <text evidence="2">The sequence shown here is derived from an EMBL/GenBank/DDBJ whole genome shotgun (WGS) entry which is preliminary data.</text>
</comment>
<dbReference type="Gene3D" id="2.60.120.260">
    <property type="entry name" value="Galactose-binding domain-like"/>
    <property type="match status" value="1"/>
</dbReference>
<feature type="signal peptide" evidence="1">
    <location>
        <begin position="1"/>
        <end position="20"/>
    </location>
</feature>
<accession>A0ABS8XFT7</accession>
<dbReference type="Proteomes" id="UP001201463">
    <property type="component" value="Unassembled WGS sequence"/>
</dbReference>
<name>A0ABS8XFT7_9BURK</name>
<proteinExistence type="predicted"/>
<evidence type="ECO:0000256" key="1">
    <source>
        <dbReference type="SAM" id="SignalP"/>
    </source>
</evidence>
<protein>
    <submittedName>
        <fullName evidence="2">Uncharacterized protein</fullName>
    </submittedName>
</protein>
<feature type="chain" id="PRO_5046152715" evidence="1">
    <location>
        <begin position="21"/>
        <end position="222"/>
    </location>
</feature>
<dbReference type="RefSeq" id="WP_233394264.1">
    <property type="nucleotide sequence ID" value="NZ_JAJTWT010000010.1"/>
</dbReference>
<organism evidence="2 3">
    <name type="scientific">Pelomonas caseinilytica</name>
    <dbReference type="NCBI Taxonomy" id="2906763"/>
    <lineage>
        <taxon>Bacteria</taxon>
        <taxon>Pseudomonadati</taxon>
        <taxon>Pseudomonadota</taxon>
        <taxon>Betaproteobacteria</taxon>
        <taxon>Burkholderiales</taxon>
        <taxon>Sphaerotilaceae</taxon>
        <taxon>Roseateles</taxon>
    </lineage>
</organism>
<sequence length="222" mass="23172">MDYRSLVAIPLAALALTASGADKLRQPDGWMFQASYAWPQGATHEGGVAPETENSGQRALTVKSLGQRQPHEIGGVSQYVFGYAGRRIRLTAQVKTAGVDGWAGLVVSPGYTPLAYLPFSPNYATTPPLGAAGCADWCEVSVVADIPGGDDLGAGVANVGLALVGSGQAWARSLRVEAVGQDVPPTTEVFAAKAAETARAMTLQGQQWRAARKTPPNNLALR</sequence>
<evidence type="ECO:0000313" key="2">
    <source>
        <dbReference type="EMBL" id="MCE4539747.1"/>
    </source>
</evidence>
<keyword evidence="3" id="KW-1185">Reference proteome</keyword>